<evidence type="ECO:0000313" key="2">
    <source>
        <dbReference type="Proteomes" id="UP000694888"/>
    </source>
</evidence>
<dbReference type="PANTHER" id="PTHR44461:SF1">
    <property type="entry name" value="QUINONE OXIDOREDUCTASE-LIKE PROTEIN 1"/>
    <property type="match status" value="1"/>
</dbReference>
<dbReference type="InterPro" id="IPR011032">
    <property type="entry name" value="GroES-like_sf"/>
</dbReference>
<protein>
    <submittedName>
        <fullName evidence="3">Quinone oxidoreductase-like protein 1 isoform X1</fullName>
    </submittedName>
</protein>
<dbReference type="RefSeq" id="XP_005089767.1">
    <property type="nucleotide sequence ID" value="XM_005089710.3"/>
</dbReference>
<dbReference type="SMART" id="SM00829">
    <property type="entry name" value="PKS_ER"/>
    <property type="match status" value="1"/>
</dbReference>
<dbReference type="InterPro" id="IPR020843">
    <property type="entry name" value="ER"/>
</dbReference>
<proteinExistence type="predicted"/>
<feature type="domain" description="Enoyl reductase (ER)" evidence="1">
    <location>
        <begin position="14"/>
        <end position="352"/>
    </location>
</feature>
<dbReference type="InterPro" id="IPR042633">
    <property type="entry name" value="CRYZL1"/>
</dbReference>
<dbReference type="GeneID" id="101851994"/>
<gene>
    <name evidence="3" type="primary">LOC101851994</name>
</gene>
<dbReference type="InterPro" id="IPR036291">
    <property type="entry name" value="NAD(P)-bd_dom_sf"/>
</dbReference>
<keyword evidence="2" id="KW-1185">Reference proteome</keyword>
<dbReference type="Proteomes" id="UP000694888">
    <property type="component" value="Unplaced"/>
</dbReference>
<evidence type="ECO:0000259" key="1">
    <source>
        <dbReference type="SMART" id="SM00829"/>
    </source>
</evidence>
<dbReference type="SUPFAM" id="SSF51735">
    <property type="entry name" value="NAD(P)-binding Rossmann-fold domains"/>
    <property type="match status" value="1"/>
</dbReference>
<accession>A0ABM0JBD8</accession>
<reference evidence="3" key="1">
    <citation type="submission" date="2025-08" db="UniProtKB">
        <authorList>
            <consortium name="RefSeq"/>
        </authorList>
    </citation>
    <scope>IDENTIFICATION</scope>
</reference>
<sequence length="354" mass="38429">MLLTMQTLRGNFIGPDAVLTNEEHGVPDLGPNDVLIKVKACAVNLEEERRYQQLLTSSLKSCALGRDVAGDIVKIGSQVESLQEGMAVVGFVSFDFELAGCGEMCICNQFDVVEKPSSVSYELAAASIGAGLSAYTAVHYQGHVTAGDTVLVLEGATPRGSFTVQVAQAWGAKVLSTYKTQGEKQILESMKPPVAQAIELTQRTNILASSVQEETGGVGVDCIIDNGVRLFTNEEDKDMMEERALRSVPHKQDIIGSLGFSGKWVSSQPNLQLDPPDSQQLFLRGASVSFLFPPAWCLMKAQHGRFLHILKDIMDRIQNGEFRCNEVLSIPLTEAPEVLSRKDLDSTKSLVVTP</sequence>
<dbReference type="Pfam" id="PF08240">
    <property type="entry name" value="ADH_N"/>
    <property type="match status" value="1"/>
</dbReference>
<dbReference type="InterPro" id="IPR013154">
    <property type="entry name" value="ADH-like_N"/>
</dbReference>
<dbReference type="Gene3D" id="3.90.180.10">
    <property type="entry name" value="Medium-chain alcohol dehydrogenases, catalytic domain"/>
    <property type="match status" value="1"/>
</dbReference>
<evidence type="ECO:0000313" key="3">
    <source>
        <dbReference type="RefSeq" id="XP_005089767.1"/>
    </source>
</evidence>
<name>A0ABM0JBD8_APLCA</name>
<dbReference type="PANTHER" id="PTHR44461">
    <property type="entry name" value="QUINONE OXIDOREDUCTASE-LIKE PROTEIN 1"/>
    <property type="match status" value="1"/>
</dbReference>
<organism evidence="2 3">
    <name type="scientific">Aplysia californica</name>
    <name type="common">California sea hare</name>
    <dbReference type="NCBI Taxonomy" id="6500"/>
    <lineage>
        <taxon>Eukaryota</taxon>
        <taxon>Metazoa</taxon>
        <taxon>Spiralia</taxon>
        <taxon>Lophotrochozoa</taxon>
        <taxon>Mollusca</taxon>
        <taxon>Gastropoda</taxon>
        <taxon>Heterobranchia</taxon>
        <taxon>Euthyneura</taxon>
        <taxon>Tectipleura</taxon>
        <taxon>Aplysiida</taxon>
        <taxon>Aplysioidea</taxon>
        <taxon>Aplysiidae</taxon>
        <taxon>Aplysia</taxon>
    </lineage>
</organism>
<dbReference type="SUPFAM" id="SSF50129">
    <property type="entry name" value="GroES-like"/>
    <property type="match status" value="1"/>
</dbReference>